<keyword evidence="2" id="KW-0812">Transmembrane</keyword>
<feature type="region of interest" description="Disordered" evidence="1">
    <location>
        <begin position="381"/>
        <end position="412"/>
    </location>
</feature>
<proteinExistence type="predicted"/>
<feature type="region of interest" description="Disordered" evidence="1">
    <location>
        <begin position="258"/>
        <end position="329"/>
    </location>
</feature>
<dbReference type="PANTHER" id="PTHR42088:SF1">
    <property type="entry name" value="YALI0F10131P"/>
    <property type="match status" value="1"/>
</dbReference>
<reference evidence="3" key="1">
    <citation type="journal article" date="2023" name="Mol. Plant Microbe Interact.">
        <title>Elucidating the Obligate Nature and Biological Capacity of an Invasive Fungal Corn Pathogen.</title>
        <authorList>
            <person name="MacCready J.S."/>
            <person name="Roggenkamp E.M."/>
            <person name="Gdanetz K."/>
            <person name="Chilvers M.I."/>
        </authorList>
    </citation>
    <scope>NUCLEOTIDE SEQUENCE</scope>
    <source>
        <strain evidence="3">PM02</strain>
    </source>
</reference>
<evidence type="ECO:0000256" key="2">
    <source>
        <dbReference type="SAM" id="Phobius"/>
    </source>
</evidence>
<keyword evidence="4" id="KW-1185">Reference proteome</keyword>
<dbReference type="Proteomes" id="UP001217918">
    <property type="component" value="Unassembled WGS sequence"/>
</dbReference>
<feature type="compositionally biased region" description="Polar residues" evidence="1">
    <location>
        <begin position="566"/>
        <end position="576"/>
    </location>
</feature>
<dbReference type="EMBL" id="JAQQPM010000001">
    <property type="protein sequence ID" value="KAK2066345.1"/>
    <property type="molecule type" value="Genomic_DNA"/>
</dbReference>
<feature type="region of interest" description="Disordered" evidence="1">
    <location>
        <begin position="556"/>
        <end position="583"/>
    </location>
</feature>
<accession>A0AAD9M8F2</accession>
<keyword evidence="2" id="KW-0472">Membrane</keyword>
<evidence type="ECO:0000313" key="3">
    <source>
        <dbReference type="EMBL" id="KAK2066345.1"/>
    </source>
</evidence>
<feature type="transmembrane region" description="Helical" evidence="2">
    <location>
        <begin position="56"/>
        <end position="78"/>
    </location>
</feature>
<sequence length="618" mass="67623">MRAKVPTLQARDATAKSTRVEGLVFPDTVIAVRSSSSTACDSDDTNLCQKPTGGNMTVIIACSVIIPVILALIVLYILHRRVVRRQRLEDLKDPHKSMDFGLDENPGQAQVGKRKSIKMGAGDKDTRTRYDRQMSLDMNLSSPYLLPPEVQGSRESMNSLARTLHHNEDPYRPVASYLAGDEKGRMTPSRMTVSSYSKEIGRTSRATTLDSFPGRHSSIAPKCLSSPLDGSMSMSPPPAYKETFPARAEPVIPQIAESPPLQQDPMLPVVKSPPTPAQSGAWKPSPVPKGPTDSAVDVGGYRSSALETSQQRDVEPTVYQAQSPVHMSPPAIKSLPAIPQEMHEDFAQDPEVPQLYPLEAKGEPRGRNMQRLSRLYDHVEPKGLHVPNPNNKRLSVGFRPLPPDDITESEDPEYRANRIRSFYKETMLSQAPDWGPGPVRAFRTAWAAAGLFKVTRHECLQTRFIGLGPLGSPSCRIDRDDSFSLLGSIDFAPPETFAERASGRSQSPAGERRPYKLNLPIASPLVTAFEELPALPSPHVLRESSTFTALEFAPPRKFTESDSRSETGSIRSNRSGISAGKLGAIRSGAGRVSRLPGDSVFTQASLAAQLKPQWGIRP</sequence>
<evidence type="ECO:0000256" key="1">
    <source>
        <dbReference type="SAM" id="MobiDB-lite"/>
    </source>
</evidence>
<comment type="caution">
    <text evidence="3">The sequence shown here is derived from an EMBL/GenBank/DDBJ whole genome shotgun (WGS) entry which is preliminary data.</text>
</comment>
<organism evidence="3 4">
    <name type="scientific">Phyllachora maydis</name>
    <dbReference type="NCBI Taxonomy" id="1825666"/>
    <lineage>
        <taxon>Eukaryota</taxon>
        <taxon>Fungi</taxon>
        <taxon>Dikarya</taxon>
        <taxon>Ascomycota</taxon>
        <taxon>Pezizomycotina</taxon>
        <taxon>Sordariomycetes</taxon>
        <taxon>Sordariomycetidae</taxon>
        <taxon>Phyllachorales</taxon>
        <taxon>Phyllachoraceae</taxon>
        <taxon>Phyllachora</taxon>
    </lineage>
</organism>
<gene>
    <name evidence="3" type="ORF">P8C59_000174</name>
</gene>
<keyword evidence="2" id="KW-1133">Transmembrane helix</keyword>
<name>A0AAD9M8F2_9PEZI</name>
<dbReference type="PANTHER" id="PTHR42088">
    <property type="entry name" value="YALI0F10131P"/>
    <property type="match status" value="1"/>
</dbReference>
<evidence type="ECO:0000313" key="4">
    <source>
        <dbReference type="Proteomes" id="UP001217918"/>
    </source>
</evidence>
<protein>
    <submittedName>
        <fullName evidence="3">Uncharacterized protein</fullName>
    </submittedName>
</protein>
<dbReference type="AlphaFoldDB" id="A0AAD9M8F2"/>